<sequence>MKDKEFTDQEIDDLLKEYRTYTKKDSKLRLLKSLLNSLMVLMTFLVAILTLILVFKNQNLSIDDKYFNKSIKSDIQKTIKSNASLDVVKNIYTNRKEYSPSLTDLFNKSSDKDKYLAETPLSEVLSDMKTDYFLSEKQDTIYLKKLVSIIEAHEIINPFDKLEENQKNDFENLRFKLGEEYSNVSTDVNRITDELHNKNQLVVKYLDKSNVSFLISVVALIITILLSFYQIYQNRKERLLAILSEVISTRNKENKEKKEK</sequence>
<dbReference type="Proteomes" id="UP000245370">
    <property type="component" value="Unassembled WGS sequence"/>
</dbReference>
<dbReference type="AlphaFoldDB" id="A0A2U2X0C5"/>
<keyword evidence="3" id="KW-1185">Reference proteome</keyword>
<gene>
    <name evidence="2" type="ORF">DIT68_16005</name>
</gene>
<keyword evidence="1" id="KW-0812">Transmembrane</keyword>
<feature type="transmembrane region" description="Helical" evidence="1">
    <location>
        <begin position="211"/>
        <end position="232"/>
    </location>
</feature>
<reference evidence="2 3" key="2">
    <citation type="submission" date="2018-05" db="EMBL/GenBank/DDBJ databases">
        <authorList>
            <person name="Lanie J.A."/>
            <person name="Ng W.-L."/>
            <person name="Kazmierczak K.M."/>
            <person name="Andrzejewski T.M."/>
            <person name="Davidsen T.M."/>
            <person name="Wayne K.J."/>
            <person name="Tettelin H."/>
            <person name="Glass J.I."/>
            <person name="Rusch D."/>
            <person name="Podicherti R."/>
            <person name="Tsui H.-C.T."/>
            <person name="Winkler M.E."/>
        </authorList>
    </citation>
    <scope>NUCLEOTIDE SEQUENCE [LARGE SCALE GENOMIC DNA]</scope>
    <source>
        <strain evidence="2 3">C305</strain>
    </source>
</reference>
<feature type="transmembrane region" description="Helical" evidence="1">
    <location>
        <begin position="33"/>
        <end position="55"/>
    </location>
</feature>
<evidence type="ECO:0000256" key="1">
    <source>
        <dbReference type="SAM" id="Phobius"/>
    </source>
</evidence>
<comment type="caution">
    <text evidence="2">The sequence shown here is derived from an EMBL/GenBank/DDBJ whole genome shotgun (WGS) entry which is preliminary data.</text>
</comment>
<name>A0A2U2X0C5_9FLAO</name>
<dbReference type="OrthoDB" id="9807498at2"/>
<reference evidence="2 3" key="1">
    <citation type="submission" date="2018-05" db="EMBL/GenBank/DDBJ databases">
        <title>Brumimicrobium oceani sp. nov., isolated from coastal sediment.</title>
        <authorList>
            <person name="Kou Y."/>
        </authorList>
    </citation>
    <scope>NUCLEOTIDE SEQUENCE [LARGE SCALE GENOMIC DNA]</scope>
    <source>
        <strain evidence="2 3">C305</strain>
    </source>
</reference>
<evidence type="ECO:0000313" key="2">
    <source>
        <dbReference type="EMBL" id="PWH81221.1"/>
    </source>
</evidence>
<protein>
    <submittedName>
        <fullName evidence="2">Uncharacterized protein</fullName>
    </submittedName>
</protein>
<proteinExistence type="predicted"/>
<keyword evidence="1" id="KW-0472">Membrane</keyword>
<keyword evidence="1" id="KW-1133">Transmembrane helix</keyword>
<evidence type="ECO:0000313" key="3">
    <source>
        <dbReference type="Proteomes" id="UP000245370"/>
    </source>
</evidence>
<dbReference type="RefSeq" id="WP_109360835.1">
    <property type="nucleotide sequence ID" value="NZ_QFRJ01000024.1"/>
</dbReference>
<dbReference type="EMBL" id="QFRJ01000024">
    <property type="protein sequence ID" value="PWH81221.1"/>
    <property type="molecule type" value="Genomic_DNA"/>
</dbReference>
<accession>A0A2U2X0C5</accession>
<organism evidence="2 3">
    <name type="scientific">Brumimicrobium oceani</name>
    <dbReference type="NCBI Taxonomy" id="2100725"/>
    <lineage>
        <taxon>Bacteria</taxon>
        <taxon>Pseudomonadati</taxon>
        <taxon>Bacteroidota</taxon>
        <taxon>Flavobacteriia</taxon>
        <taxon>Flavobacteriales</taxon>
        <taxon>Crocinitomicaceae</taxon>
        <taxon>Brumimicrobium</taxon>
    </lineage>
</organism>